<dbReference type="RefSeq" id="WP_188983555.1">
    <property type="nucleotide sequence ID" value="NZ_BMPO01000005.1"/>
</dbReference>
<evidence type="ECO:0000313" key="9">
    <source>
        <dbReference type="Proteomes" id="UP000635983"/>
    </source>
</evidence>
<keyword evidence="9" id="KW-1185">Reference proteome</keyword>
<feature type="transmembrane region" description="Helical" evidence="7">
    <location>
        <begin position="109"/>
        <end position="134"/>
    </location>
</feature>
<dbReference type="PANTHER" id="PTHR30520:SF6">
    <property type="entry name" value="FORMATE_NITRATE FAMILY TRANSPORTER (EUROFUNG)"/>
    <property type="match status" value="1"/>
</dbReference>
<evidence type="ECO:0000256" key="4">
    <source>
        <dbReference type="ARBA" id="ARBA00022989"/>
    </source>
</evidence>
<gene>
    <name evidence="8" type="ORF">GCM10009304_24830</name>
</gene>
<organism evidence="8 9">
    <name type="scientific">Pseudomonas matsuisoli</name>
    <dbReference type="NCBI Taxonomy" id="1515666"/>
    <lineage>
        <taxon>Bacteria</taxon>
        <taxon>Pseudomonadati</taxon>
        <taxon>Pseudomonadota</taxon>
        <taxon>Gammaproteobacteria</taxon>
        <taxon>Pseudomonadales</taxon>
        <taxon>Pseudomonadaceae</taxon>
        <taxon>Pseudomonas</taxon>
    </lineage>
</organism>
<evidence type="ECO:0000256" key="7">
    <source>
        <dbReference type="SAM" id="Phobius"/>
    </source>
</evidence>
<dbReference type="InterPro" id="IPR023271">
    <property type="entry name" value="Aquaporin-like"/>
</dbReference>
<reference evidence="8" key="1">
    <citation type="journal article" date="2014" name="Int. J. Syst. Evol. Microbiol.">
        <title>Complete genome sequence of Corynebacterium casei LMG S-19264T (=DSM 44701T), isolated from a smear-ripened cheese.</title>
        <authorList>
            <consortium name="US DOE Joint Genome Institute (JGI-PGF)"/>
            <person name="Walter F."/>
            <person name="Albersmeier A."/>
            <person name="Kalinowski J."/>
            <person name="Ruckert C."/>
        </authorList>
    </citation>
    <scope>NUCLEOTIDE SEQUENCE</scope>
    <source>
        <strain evidence="8">JCM 30078</strain>
    </source>
</reference>
<name>A0A917PXQ6_9PSED</name>
<proteinExistence type="inferred from homology"/>
<feature type="transmembrane region" description="Helical" evidence="7">
    <location>
        <begin position="228"/>
        <end position="249"/>
    </location>
</feature>
<dbReference type="GO" id="GO:0015499">
    <property type="term" value="F:formate transmembrane transporter activity"/>
    <property type="evidence" value="ECO:0007669"/>
    <property type="project" value="TreeGrafter"/>
</dbReference>
<keyword evidence="4 7" id="KW-1133">Transmembrane helix</keyword>
<dbReference type="FunFam" id="1.20.1080.10:FF:000011">
    <property type="entry name" value="Formate family transporter"/>
    <property type="match status" value="1"/>
</dbReference>
<feature type="transmembrane region" description="Helical" evidence="7">
    <location>
        <begin position="188"/>
        <end position="216"/>
    </location>
</feature>
<dbReference type="Gene3D" id="1.20.1080.10">
    <property type="entry name" value="Glycerol uptake facilitator protein"/>
    <property type="match status" value="1"/>
</dbReference>
<dbReference type="InterPro" id="IPR000292">
    <property type="entry name" value="For/NO2_transpt"/>
</dbReference>
<evidence type="ECO:0000256" key="2">
    <source>
        <dbReference type="ARBA" id="ARBA00022448"/>
    </source>
</evidence>
<evidence type="ECO:0000313" key="8">
    <source>
        <dbReference type="EMBL" id="GGJ97980.1"/>
    </source>
</evidence>
<evidence type="ECO:0000256" key="6">
    <source>
        <dbReference type="ARBA" id="ARBA00049660"/>
    </source>
</evidence>
<dbReference type="AlphaFoldDB" id="A0A917PXQ6"/>
<evidence type="ECO:0000256" key="5">
    <source>
        <dbReference type="ARBA" id="ARBA00023136"/>
    </source>
</evidence>
<evidence type="ECO:0000256" key="3">
    <source>
        <dbReference type="ARBA" id="ARBA00022692"/>
    </source>
</evidence>
<evidence type="ECO:0000256" key="1">
    <source>
        <dbReference type="ARBA" id="ARBA00004141"/>
    </source>
</evidence>
<feature type="transmembrane region" description="Helical" evidence="7">
    <location>
        <begin position="154"/>
        <end position="176"/>
    </location>
</feature>
<sequence>MSVNTPQEIAELVIQSGIRKSRMPLSALLILGFLSGAFISLGFLLDIRITALIPADWETLSTVLGATVFPLGLILTVLAGGELLTGNMMYLSMALFSRQIGVMALLRNWFWVTVANFAGAFFVAYAFGHFLGLVEGPILHKTLAIAHAKAGADFMHAFVSAIGCNWLVCLGIWLGLSSQQVGGKIIAMWFPVMAFVAIGFQHVVANMFVIPMAILVGDMGWIDYFSNFVPVFLGNVIGGSVFVGLAYYLSLQPNAKKAA</sequence>
<feature type="transmembrane region" description="Helical" evidence="7">
    <location>
        <begin position="25"/>
        <end position="45"/>
    </location>
</feature>
<reference evidence="8" key="2">
    <citation type="submission" date="2020-09" db="EMBL/GenBank/DDBJ databases">
        <authorList>
            <person name="Sun Q."/>
            <person name="Ohkuma M."/>
        </authorList>
    </citation>
    <scope>NUCLEOTIDE SEQUENCE</scope>
    <source>
        <strain evidence="8">JCM 30078</strain>
    </source>
</reference>
<keyword evidence="2" id="KW-0813">Transport</keyword>
<protein>
    <submittedName>
        <fullName evidence="8">Formate/nitrite transporter</fullName>
    </submittedName>
</protein>
<dbReference type="PANTHER" id="PTHR30520">
    <property type="entry name" value="FORMATE TRANSPORTER-RELATED"/>
    <property type="match status" value="1"/>
</dbReference>
<dbReference type="Pfam" id="PF01226">
    <property type="entry name" value="Form_Nir_trans"/>
    <property type="match status" value="1"/>
</dbReference>
<comment type="similarity">
    <text evidence="6">Belongs to the FNT transporter (TC 1.A.16) family.</text>
</comment>
<feature type="transmembrane region" description="Helical" evidence="7">
    <location>
        <begin position="65"/>
        <end position="88"/>
    </location>
</feature>
<dbReference type="EMBL" id="BMPO01000005">
    <property type="protein sequence ID" value="GGJ97980.1"/>
    <property type="molecule type" value="Genomic_DNA"/>
</dbReference>
<comment type="subcellular location">
    <subcellularLocation>
        <location evidence="1">Membrane</location>
        <topology evidence="1">Multi-pass membrane protein</topology>
    </subcellularLocation>
</comment>
<keyword evidence="3 7" id="KW-0812">Transmembrane</keyword>
<accession>A0A917PXQ6</accession>
<dbReference type="GO" id="GO:0005886">
    <property type="term" value="C:plasma membrane"/>
    <property type="evidence" value="ECO:0007669"/>
    <property type="project" value="TreeGrafter"/>
</dbReference>
<dbReference type="Proteomes" id="UP000635983">
    <property type="component" value="Unassembled WGS sequence"/>
</dbReference>
<keyword evidence="5 7" id="KW-0472">Membrane</keyword>
<comment type="caution">
    <text evidence="8">The sequence shown here is derived from an EMBL/GenBank/DDBJ whole genome shotgun (WGS) entry which is preliminary data.</text>
</comment>